<feature type="transmembrane region" description="Helical" evidence="1">
    <location>
        <begin position="46"/>
        <end position="72"/>
    </location>
</feature>
<sequence length="77" mass="9031">MVCVSIYIVLFSKIVYIIASPWKEAKRDGVLAYSQQHWLFSTKPGVWFLVTAVLIIRIVSQCIIKVYIVLYFDLYRN</sequence>
<evidence type="ECO:0000313" key="2">
    <source>
        <dbReference type="EMBL" id="JAH96973.1"/>
    </source>
</evidence>
<dbReference type="EMBL" id="GBXM01011604">
    <property type="protein sequence ID" value="JAH96973.1"/>
    <property type="molecule type" value="Transcribed_RNA"/>
</dbReference>
<accession>A0A0E9X5K6</accession>
<protein>
    <submittedName>
        <fullName evidence="2">Uncharacterized protein</fullName>
    </submittedName>
</protein>
<keyword evidence="1" id="KW-0812">Transmembrane</keyword>
<reference evidence="2" key="2">
    <citation type="journal article" date="2015" name="Fish Shellfish Immunol.">
        <title>Early steps in the European eel (Anguilla anguilla)-Vibrio vulnificus interaction in the gills: Role of the RtxA13 toxin.</title>
        <authorList>
            <person name="Callol A."/>
            <person name="Pajuelo D."/>
            <person name="Ebbesson L."/>
            <person name="Teles M."/>
            <person name="MacKenzie S."/>
            <person name="Amaro C."/>
        </authorList>
    </citation>
    <scope>NUCLEOTIDE SEQUENCE</scope>
</reference>
<keyword evidence="1" id="KW-1133">Transmembrane helix</keyword>
<reference evidence="2" key="1">
    <citation type="submission" date="2014-11" db="EMBL/GenBank/DDBJ databases">
        <authorList>
            <person name="Amaro Gonzalez C."/>
        </authorList>
    </citation>
    <scope>NUCLEOTIDE SEQUENCE</scope>
</reference>
<evidence type="ECO:0000256" key="1">
    <source>
        <dbReference type="SAM" id="Phobius"/>
    </source>
</evidence>
<keyword evidence="1" id="KW-0472">Membrane</keyword>
<name>A0A0E9X5K6_ANGAN</name>
<organism evidence="2">
    <name type="scientific">Anguilla anguilla</name>
    <name type="common">European freshwater eel</name>
    <name type="synonym">Muraena anguilla</name>
    <dbReference type="NCBI Taxonomy" id="7936"/>
    <lineage>
        <taxon>Eukaryota</taxon>
        <taxon>Metazoa</taxon>
        <taxon>Chordata</taxon>
        <taxon>Craniata</taxon>
        <taxon>Vertebrata</taxon>
        <taxon>Euteleostomi</taxon>
        <taxon>Actinopterygii</taxon>
        <taxon>Neopterygii</taxon>
        <taxon>Teleostei</taxon>
        <taxon>Anguilliformes</taxon>
        <taxon>Anguillidae</taxon>
        <taxon>Anguilla</taxon>
    </lineage>
</organism>
<feature type="transmembrane region" description="Helical" evidence="1">
    <location>
        <begin position="6"/>
        <end position="25"/>
    </location>
</feature>
<dbReference type="AlphaFoldDB" id="A0A0E9X5K6"/>
<proteinExistence type="predicted"/>